<organism evidence="3">
    <name type="scientific">Plasmodium berghei</name>
    <dbReference type="NCBI Taxonomy" id="5821"/>
    <lineage>
        <taxon>Eukaryota</taxon>
        <taxon>Sar</taxon>
        <taxon>Alveolata</taxon>
        <taxon>Apicomplexa</taxon>
        <taxon>Aconoidasida</taxon>
        <taxon>Haemosporida</taxon>
        <taxon>Plasmodiidae</taxon>
        <taxon>Plasmodium</taxon>
        <taxon>Plasmodium (Vinckeia)</taxon>
    </lineage>
</organism>
<sequence length="132" mass="15967">MPESKIIQWKQKGENSDEDQYNNEENSENEYTDGEITETEEREDKNLIAGTNSNKSPKNVSLTEYWKRRRWKKYLKKVDNEWQLLNLGIENVIKKMIERNNAELEKWETQQAHKWLHSNNLYAQYALLYKKI</sequence>
<dbReference type="AlphaFoldDB" id="A0A1C6WCH2"/>
<dbReference type="Pfam" id="PF12319">
    <property type="entry name" value="TryThrA_C"/>
    <property type="match status" value="1"/>
</dbReference>
<feature type="non-terminal residue" evidence="3">
    <location>
        <position position="1"/>
    </location>
</feature>
<gene>
    <name evidence="3" type="ORF">PBNK65NY_000504000</name>
</gene>
<dbReference type="Proteomes" id="UP000516480">
    <property type="component" value="Unassembled WGS sequence"/>
</dbReference>
<feature type="compositionally biased region" description="Polar residues" evidence="1">
    <location>
        <begin position="49"/>
        <end position="59"/>
    </location>
</feature>
<feature type="domain" description="Tryptophan/threonine-rich plasmodium antigen C-terminal" evidence="2">
    <location>
        <begin position="70"/>
        <end position="128"/>
    </location>
</feature>
<evidence type="ECO:0000256" key="1">
    <source>
        <dbReference type="SAM" id="MobiDB-lite"/>
    </source>
</evidence>
<evidence type="ECO:0000313" key="3">
    <source>
        <dbReference type="EMBL" id="SCL84598.1"/>
    </source>
</evidence>
<protein>
    <submittedName>
        <fullName evidence="3">Tryptophan-Threonine-rich plasmodium antigen C terminal, putative</fullName>
    </submittedName>
</protein>
<dbReference type="InterPro" id="IPR022089">
    <property type="entry name" value="Plasmodium-antigen_C"/>
</dbReference>
<name>A0A1C6WCH2_PLABE</name>
<reference evidence="3" key="1">
    <citation type="submission" date="2016-08" db="EMBL/GenBank/DDBJ databases">
        <authorList>
            <consortium name="Pathogen Informatics"/>
        </authorList>
    </citation>
    <scope>NUCLEOTIDE SEQUENCE</scope>
    <source>
        <strain evidence="3">NK65 ny</strain>
    </source>
</reference>
<dbReference type="EMBL" id="FMIE01000141">
    <property type="protein sequence ID" value="SCL84598.1"/>
    <property type="molecule type" value="Genomic_DNA"/>
</dbReference>
<feature type="region of interest" description="Disordered" evidence="1">
    <location>
        <begin position="1"/>
        <end position="59"/>
    </location>
</feature>
<evidence type="ECO:0000259" key="2">
    <source>
        <dbReference type="Pfam" id="PF12319"/>
    </source>
</evidence>
<proteinExistence type="predicted"/>
<accession>A0A1C6WCH2</accession>
<feature type="compositionally biased region" description="Acidic residues" evidence="1">
    <location>
        <begin position="16"/>
        <end position="41"/>
    </location>
</feature>
<comment type="caution">
    <text evidence="3">The sequence shown here is derived from an EMBL/GenBank/DDBJ whole genome shotgun (WGS) entry which is preliminary data.</text>
</comment>